<dbReference type="PANTHER" id="PTHR46910">
    <property type="entry name" value="TRANSCRIPTION FACTOR PDR1"/>
    <property type="match status" value="1"/>
</dbReference>
<dbReference type="Pfam" id="PF04082">
    <property type="entry name" value="Fungal_trans"/>
    <property type="match status" value="1"/>
</dbReference>
<dbReference type="CDD" id="cd12148">
    <property type="entry name" value="fungal_TF_MHR"/>
    <property type="match status" value="1"/>
</dbReference>
<feature type="region of interest" description="Disordered" evidence="5">
    <location>
        <begin position="153"/>
        <end position="198"/>
    </location>
</feature>
<evidence type="ECO:0000259" key="6">
    <source>
        <dbReference type="Pfam" id="PF04082"/>
    </source>
</evidence>
<dbReference type="PANTHER" id="PTHR46910:SF3">
    <property type="entry name" value="HALOTOLERANCE PROTEIN 9-RELATED"/>
    <property type="match status" value="1"/>
</dbReference>
<dbReference type="GO" id="GO:0005634">
    <property type="term" value="C:nucleus"/>
    <property type="evidence" value="ECO:0007669"/>
    <property type="project" value="UniProtKB-SubCell"/>
</dbReference>
<dbReference type="InterPro" id="IPR050987">
    <property type="entry name" value="AtrR-like"/>
</dbReference>
<evidence type="ECO:0000256" key="2">
    <source>
        <dbReference type="ARBA" id="ARBA00022723"/>
    </source>
</evidence>
<keyword evidence="3" id="KW-0238">DNA-binding</keyword>
<reference evidence="7 8" key="1">
    <citation type="journal article" date="2020" name="ISME J.">
        <title>Uncovering the hidden diversity of litter-decomposition mechanisms in mushroom-forming fungi.</title>
        <authorList>
            <person name="Floudas D."/>
            <person name="Bentzer J."/>
            <person name="Ahren D."/>
            <person name="Johansson T."/>
            <person name="Persson P."/>
            <person name="Tunlid A."/>
        </authorList>
    </citation>
    <scope>NUCLEOTIDE SEQUENCE [LARGE SCALE GENOMIC DNA]</scope>
    <source>
        <strain evidence="7 8">CBS 291.85</strain>
    </source>
</reference>
<dbReference type="GO" id="GO:0006351">
    <property type="term" value="P:DNA-templated transcription"/>
    <property type="evidence" value="ECO:0007669"/>
    <property type="project" value="InterPro"/>
</dbReference>
<dbReference type="EMBL" id="JAACJM010000029">
    <property type="protein sequence ID" value="KAF5365063.1"/>
    <property type="molecule type" value="Genomic_DNA"/>
</dbReference>
<evidence type="ECO:0000313" key="8">
    <source>
        <dbReference type="Proteomes" id="UP000559256"/>
    </source>
</evidence>
<gene>
    <name evidence="7" type="ORF">D9758_010962</name>
</gene>
<evidence type="ECO:0000256" key="1">
    <source>
        <dbReference type="ARBA" id="ARBA00004123"/>
    </source>
</evidence>
<keyword evidence="8" id="KW-1185">Reference proteome</keyword>
<dbReference type="GO" id="GO:0008270">
    <property type="term" value="F:zinc ion binding"/>
    <property type="evidence" value="ECO:0007669"/>
    <property type="project" value="InterPro"/>
</dbReference>
<dbReference type="Proteomes" id="UP000559256">
    <property type="component" value="Unassembled WGS sequence"/>
</dbReference>
<keyword evidence="4" id="KW-0539">Nucleus</keyword>
<proteinExistence type="predicted"/>
<accession>A0A8H5LPV5</accession>
<feature type="domain" description="Xylanolytic transcriptional activator regulatory" evidence="6">
    <location>
        <begin position="310"/>
        <end position="422"/>
    </location>
</feature>
<comment type="subcellular location">
    <subcellularLocation>
        <location evidence="1">Nucleus</location>
    </subcellularLocation>
</comment>
<dbReference type="GO" id="GO:0003700">
    <property type="term" value="F:DNA-binding transcription factor activity"/>
    <property type="evidence" value="ECO:0007669"/>
    <property type="project" value="InterPro"/>
</dbReference>
<dbReference type="OrthoDB" id="4456959at2759"/>
<name>A0A8H5LPV5_9AGAR</name>
<keyword evidence="2" id="KW-0479">Metal-binding</keyword>
<dbReference type="GO" id="GO:0003677">
    <property type="term" value="F:DNA binding"/>
    <property type="evidence" value="ECO:0007669"/>
    <property type="project" value="UniProtKB-KW"/>
</dbReference>
<evidence type="ECO:0000256" key="3">
    <source>
        <dbReference type="ARBA" id="ARBA00023125"/>
    </source>
</evidence>
<protein>
    <recommendedName>
        <fullName evidence="6">Xylanolytic transcriptional activator regulatory domain-containing protein</fullName>
    </recommendedName>
</protein>
<sequence length="431" mass="48632">MSEDRSGRERKKRLQNACDECKQRKGKWYFRVTKSLPISTANSKLFLLAMAYGMAWQFDVIVEICRIITAGKLPRSFLALPTYCLAHSSLSHNLKKRGPKTGAVGMTAFQPVNVLVEQILNDTSFRPFTIPDSKESVHKILVKLAKRIRELERDRQLDSHDNSTSRLLNEIDVANPASSNDTASSESNGEETDGNVGDLSKELSKFSFGREHGTYFGESSNIMLMKVAMEHNKELHGSSGPDWNSIFSHVRRHEFWEIDPVSQAIFSSSNGEYNASVKEPSFLIGPPELNASVYNFPPANDLHRFIDISFTEWEMSAPLLHRPSFEKWICEGLHQCDSAFGAVVLAVCAHGANLLSRSRQKYPGDRWLRQIHLDSFVFKQDLELYHLQLYCLMVAYFYSTQKGVGNAWVLVGIAIRRAQEKGAYGSEHSGC</sequence>
<dbReference type="AlphaFoldDB" id="A0A8H5LPV5"/>
<evidence type="ECO:0000313" key="7">
    <source>
        <dbReference type="EMBL" id="KAF5365063.1"/>
    </source>
</evidence>
<feature type="compositionally biased region" description="Polar residues" evidence="5">
    <location>
        <begin position="176"/>
        <end position="187"/>
    </location>
</feature>
<organism evidence="7 8">
    <name type="scientific">Tetrapyrgos nigripes</name>
    <dbReference type="NCBI Taxonomy" id="182062"/>
    <lineage>
        <taxon>Eukaryota</taxon>
        <taxon>Fungi</taxon>
        <taxon>Dikarya</taxon>
        <taxon>Basidiomycota</taxon>
        <taxon>Agaricomycotina</taxon>
        <taxon>Agaricomycetes</taxon>
        <taxon>Agaricomycetidae</taxon>
        <taxon>Agaricales</taxon>
        <taxon>Marasmiineae</taxon>
        <taxon>Marasmiaceae</taxon>
        <taxon>Tetrapyrgos</taxon>
    </lineage>
</organism>
<feature type="compositionally biased region" description="Basic and acidic residues" evidence="5">
    <location>
        <begin position="153"/>
        <end position="163"/>
    </location>
</feature>
<dbReference type="InterPro" id="IPR007219">
    <property type="entry name" value="XnlR_reg_dom"/>
</dbReference>
<evidence type="ECO:0000256" key="5">
    <source>
        <dbReference type="SAM" id="MobiDB-lite"/>
    </source>
</evidence>
<evidence type="ECO:0000256" key="4">
    <source>
        <dbReference type="ARBA" id="ARBA00023242"/>
    </source>
</evidence>
<comment type="caution">
    <text evidence="7">The sequence shown here is derived from an EMBL/GenBank/DDBJ whole genome shotgun (WGS) entry which is preliminary data.</text>
</comment>